<keyword evidence="1" id="KW-0106">Calcium</keyword>
<dbReference type="Proteomes" id="UP001165085">
    <property type="component" value="Unassembled WGS sequence"/>
</dbReference>
<protein>
    <recommendedName>
        <fullName evidence="3">EF-hand domain-containing protein</fullName>
    </recommendedName>
</protein>
<feature type="domain" description="EF-hand" evidence="3">
    <location>
        <begin position="327"/>
        <end position="362"/>
    </location>
</feature>
<evidence type="ECO:0000256" key="2">
    <source>
        <dbReference type="SAM" id="MobiDB-lite"/>
    </source>
</evidence>
<dbReference type="EMBL" id="BRXY01000379">
    <property type="protein sequence ID" value="GMH90948.1"/>
    <property type="molecule type" value="Genomic_DNA"/>
</dbReference>
<dbReference type="Gene3D" id="1.10.238.10">
    <property type="entry name" value="EF-hand"/>
    <property type="match status" value="1"/>
</dbReference>
<evidence type="ECO:0000313" key="5">
    <source>
        <dbReference type="Proteomes" id="UP001165085"/>
    </source>
</evidence>
<dbReference type="InterPro" id="IPR002048">
    <property type="entry name" value="EF_hand_dom"/>
</dbReference>
<reference evidence="5" key="1">
    <citation type="journal article" date="2023" name="Commun. Biol.">
        <title>Genome analysis of Parmales, the sister group of diatoms, reveals the evolutionary specialization of diatoms from phago-mixotrophs to photoautotrophs.</title>
        <authorList>
            <person name="Ban H."/>
            <person name="Sato S."/>
            <person name="Yoshikawa S."/>
            <person name="Yamada K."/>
            <person name="Nakamura Y."/>
            <person name="Ichinomiya M."/>
            <person name="Sato N."/>
            <person name="Blanc-Mathieu R."/>
            <person name="Endo H."/>
            <person name="Kuwata A."/>
            <person name="Ogata H."/>
        </authorList>
    </citation>
    <scope>NUCLEOTIDE SEQUENCE [LARGE SCALE GENOMIC DNA]</scope>
    <source>
        <strain evidence="5">NIES 3701</strain>
    </source>
</reference>
<gene>
    <name evidence="4" type="ORF">TrST_g6852</name>
</gene>
<name>A0A9W7ETC2_9STRA</name>
<dbReference type="OrthoDB" id="43218at2759"/>
<feature type="region of interest" description="Disordered" evidence="2">
    <location>
        <begin position="1"/>
        <end position="46"/>
    </location>
</feature>
<evidence type="ECO:0000259" key="3">
    <source>
        <dbReference type="PROSITE" id="PS50222"/>
    </source>
</evidence>
<dbReference type="GO" id="GO:0005509">
    <property type="term" value="F:calcium ion binding"/>
    <property type="evidence" value="ECO:0007669"/>
    <property type="project" value="InterPro"/>
</dbReference>
<proteinExistence type="predicted"/>
<dbReference type="SUPFAM" id="SSF47473">
    <property type="entry name" value="EF-hand"/>
    <property type="match status" value="1"/>
</dbReference>
<organism evidence="4 5">
    <name type="scientific">Triparma strigata</name>
    <dbReference type="NCBI Taxonomy" id="1606541"/>
    <lineage>
        <taxon>Eukaryota</taxon>
        <taxon>Sar</taxon>
        <taxon>Stramenopiles</taxon>
        <taxon>Ochrophyta</taxon>
        <taxon>Bolidophyceae</taxon>
        <taxon>Parmales</taxon>
        <taxon>Triparmaceae</taxon>
        <taxon>Triparma</taxon>
    </lineage>
</organism>
<accession>A0A9W7ETC2</accession>
<keyword evidence="5" id="KW-1185">Reference proteome</keyword>
<sequence>MSNTPLTPQVKPPVKPPLPHQGLGSKGPSFGVDHNTEGGGVWQNTSSKQEKIVELKSELPHIYAPKSALPKDLDSLAATFKRQLTLDEATDVVSEKLDLNISDGCGLVFSSVDSCLDLMEGFSSRAVEISSQASEKFKKDTLQTEREFTAYVDANASIIEDEIIKVEARLAGLDKIVSLKRASEMGMLESAEIGRGKAFLRWVTEFARAEEKGKEEEKDLSDKEVEGLELQIEDFVPPAYEEFMDAKKSTNVSVPKATSDIFHGLCLYYRLLTARNALEEIKGKWEYIVTEADMDVDRRALENVAALTKKIDKNQLDAVIKSILVEGSHERLKVWWELLDRDGDGMLEEEEMNKVVELYQSPIKSAINEFTVAAISNLPEDKAKKIGTKAHKKYLNKLLKRTMSRCYEIEQEAPHRLRCVYAWADKAHQDNKFSAVHVSDDISGRKRYVELLPKISYEEFIDVQKSQFEFLDKIGEGYMKSLREEMWVKQGLRRQNKELVWQCAGFFVVVSLIDGLTYIF</sequence>
<dbReference type="InterPro" id="IPR011992">
    <property type="entry name" value="EF-hand-dom_pair"/>
</dbReference>
<comment type="caution">
    <text evidence="4">The sequence shown here is derived from an EMBL/GenBank/DDBJ whole genome shotgun (WGS) entry which is preliminary data.</text>
</comment>
<dbReference type="AlphaFoldDB" id="A0A9W7ETC2"/>
<evidence type="ECO:0000313" key="4">
    <source>
        <dbReference type="EMBL" id="GMH90948.1"/>
    </source>
</evidence>
<dbReference type="PROSITE" id="PS00018">
    <property type="entry name" value="EF_HAND_1"/>
    <property type="match status" value="1"/>
</dbReference>
<dbReference type="InterPro" id="IPR018247">
    <property type="entry name" value="EF_Hand_1_Ca_BS"/>
</dbReference>
<feature type="compositionally biased region" description="Pro residues" evidence="2">
    <location>
        <begin position="10"/>
        <end position="19"/>
    </location>
</feature>
<evidence type="ECO:0000256" key="1">
    <source>
        <dbReference type="ARBA" id="ARBA00022837"/>
    </source>
</evidence>
<dbReference type="PROSITE" id="PS50222">
    <property type="entry name" value="EF_HAND_2"/>
    <property type="match status" value="1"/>
</dbReference>